<dbReference type="EMBL" id="JAAAMV010000020">
    <property type="protein sequence ID" value="NBD26466.1"/>
    <property type="molecule type" value="Genomic_DNA"/>
</dbReference>
<dbReference type="SUPFAM" id="SSF103473">
    <property type="entry name" value="MFS general substrate transporter"/>
    <property type="match status" value="1"/>
</dbReference>
<feature type="transmembrane region" description="Helical" evidence="8">
    <location>
        <begin position="330"/>
        <end position="353"/>
    </location>
</feature>
<comment type="caution">
    <text evidence="10">The sequence shown here is derived from an EMBL/GenBank/DDBJ whole genome shotgun (WGS) entry which is preliminary data.</text>
</comment>
<dbReference type="CDD" id="cd17320">
    <property type="entry name" value="MFS_MdfA_MDR_like"/>
    <property type="match status" value="1"/>
</dbReference>
<feature type="transmembrane region" description="Helical" evidence="8">
    <location>
        <begin position="365"/>
        <end position="385"/>
    </location>
</feature>
<sequence length="428" mass="45518">MKVALPLNHRDRESGLEKPTLQQEKTNNRWRLVLLLGAFSALGPLTIDMYLPSFPEITADFGTRASLVQLSLTACLIGLGLGQIIMGPLSDVHGRRKPVILSLMLYLVASFVCAISPNIYCFIAARFIQGFAASAGIVISRAVVRDLYSGPELTRFFSLLMLVNNLFPLIAPVAGSGVISFTTWVGVFVVLGTVGIVLVLLATAGLKETLPPENRMASNFSQLFKGVQTLLRDRKFLGYALAQGIMIGGVFAYVSGTPFIYQKIYGVSPTVFALLFGSNGISLIIGSQLVGRLNHVVSERRFLVIGLLLSAAASLTALTVILLHGPLLALVAPLFCFVASIGITSTASFSLAMESQSHMAGSASALLGLLPFLLGAITSPLVGIAGEYSAVPMGVIILSTSVLALLAYFGLAQSPRRVKLNMREELGS</sequence>
<dbReference type="InterPro" id="IPR020846">
    <property type="entry name" value="MFS_dom"/>
</dbReference>
<dbReference type="InterPro" id="IPR036259">
    <property type="entry name" value="MFS_trans_sf"/>
</dbReference>
<evidence type="ECO:0000256" key="4">
    <source>
        <dbReference type="ARBA" id="ARBA00022475"/>
    </source>
</evidence>
<evidence type="ECO:0000313" key="10">
    <source>
        <dbReference type="EMBL" id="NBD26466.1"/>
    </source>
</evidence>
<dbReference type="PANTHER" id="PTHR23502:SF132">
    <property type="entry name" value="POLYAMINE TRANSPORTER 2-RELATED"/>
    <property type="match status" value="1"/>
</dbReference>
<protein>
    <recommendedName>
        <fullName evidence="8">Bcr/CflA family efflux transporter</fullName>
    </recommendedName>
</protein>
<dbReference type="Gene3D" id="1.20.1720.10">
    <property type="entry name" value="Multidrug resistance protein D"/>
    <property type="match status" value="1"/>
</dbReference>
<feature type="transmembrane region" description="Helical" evidence="8">
    <location>
        <begin position="30"/>
        <end position="47"/>
    </location>
</feature>
<feature type="transmembrane region" description="Helical" evidence="8">
    <location>
        <begin position="123"/>
        <end position="144"/>
    </location>
</feature>
<dbReference type="InterPro" id="IPR004812">
    <property type="entry name" value="Efflux_drug-R_Bcr/CmlA"/>
</dbReference>
<feature type="transmembrane region" description="Helical" evidence="8">
    <location>
        <begin position="391"/>
        <end position="412"/>
    </location>
</feature>
<comment type="subcellular location">
    <subcellularLocation>
        <location evidence="1 8">Cell membrane</location>
        <topology evidence="1 8">Multi-pass membrane protein</topology>
    </subcellularLocation>
</comment>
<keyword evidence="5 8" id="KW-0812">Transmembrane</keyword>
<keyword evidence="7 8" id="KW-0472">Membrane</keyword>
<reference evidence="10 11" key="1">
    <citation type="submission" date="2020-01" db="EMBL/GenBank/DDBJ databases">
        <title>Paenibacillus soybeanensis sp. nov. isolated from the nodules of soybean (Glycine max(L.) Merr).</title>
        <authorList>
            <person name="Wang H."/>
        </authorList>
    </citation>
    <scope>NUCLEOTIDE SEQUENCE [LARGE SCALE GENOMIC DNA]</scope>
    <source>
        <strain evidence="10 11">T1</strain>
    </source>
</reference>
<comment type="similarity">
    <text evidence="2 8">Belongs to the major facilitator superfamily. Bcr/CmlA family.</text>
</comment>
<keyword evidence="4 8" id="KW-1003">Cell membrane</keyword>
<gene>
    <name evidence="10" type="ORF">GT019_21555</name>
</gene>
<evidence type="ECO:0000256" key="7">
    <source>
        <dbReference type="ARBA" id="ARBA00023136"/>
    </source>
</evidence>
<evidence type="ECO:0000313" key="11">
    <source>
        <dbReference type="Proteomes" id="UP000665561"/>
    </source>
</evidence>
<name>A0ABW9XVA2_9BACL</name>
<evidence type="ECO:0000256" key="6">
    <source>
        <dbReference type="ARBA" id="ARBA00022989"/>
    </source>
</evidence>
<feature type="transmembrane region" description="Helical" evidence="8">
    <location>
        <begin position="236"/>
        <end position="261"/>
    </location>
</feature>
<evidence type="ECO:0000256" key="3">
    <source>
        <dbReference type="ARBA" id="ARBA00022448"/>
    </source>
</evidence>
<feature type="domain" description="Major facilitator superfamily (MFS) profile" evidence="9">
    <location>
        <begin position="32"/>
        <end position="416"/>
    </location>
</feature>
<dbReference type="PANTHER" id="PTHR23502">
    <property type="entry name" value="MAJOR FACILITATOR SUPERFAMILY"/>
    <property type="match status" value="1"/>
</dbReference>
<dbReference type="PROSITE" id="PS50850">
    <property type="entry name" value="MFS"/>
    <property type="match status" value="1"/>
</dbReference>
<keyword evidence="11" id="KW-1185">Reference proteome</keyword>
<keyword evidence="6 8" id="KW-1133">Transmembrane helix</keyword>
<feature type="transmembrane region" description="Helical" evidence="8">
    <location>
        <begin position="67"/>
        <end position="86"/>
    </location>
</feature>
<feature type="transmembrane region" description="Helical" evidence="8">
    <location>
        <begin position="267"/>
        <end position="290"/>
    </location>
</feature>
<evidence type="ECO:0000256" key="8">
    <source>
        <dbReference type="RuleBase" id="RU365088"/>
    </source>
</evidence>
<feature type="transmembrane region" description="Helical" evidence="8">
    <location>
        <begin position="156"/>
        <end position="175"/>
    </location>
</feature>
<proteinExistence type="inferred from homology"/>
<dbReference type="InterPro" id="IPR011701">
    <property type="entry name" value="MFS"/>
</dbReference>
<evidence type="ECO:0000256" key="1">
    <source>
        <dbReference type="ARBA" id="ARBA00004651"/>
    </source>
</evidence>
<organism evidence="10 11">
    <name type="scientific">Paenibacillus glycinis</name>
    <dbReference type="NCBI Taxonomy" id="2697035"/>
    <lineage>
        <taxon>Bacteria</taxon>
        <taxon>Bacillati</taxon>
        <taxon>Bacillota</taxon>
        <taxon>Bacilli</taxon>
        <taxon>Bacillales</taxon>
        <taxon>Paenibacillaceae</taxon>
        <taxon>Paenibacillus</taxon>
    </lineage>
</organism>
<dbReference type="Pfam" id="PF07690">
    <property type="entry name" value="MFS_1"/>
    <property type="match status" value="1"/>
</dbReference>
<feature type="transmembrane region" description="Helical" evidence="8">
    <location>
        <begin position="181"/>
        <end position="206"/>
    </location>
</feature>
<feature type="transmembrane region" description="Helical" evidence="8">
    <location>
        <begin position="98"/>
        <end position="117"/>
    </location>
</feature>
<dbReference type="Proteomes" id="UP000665561">
    <property type="component" value="Unassembled WGS sequence"/>
</dbReference>
<evidence type="ECO:0000256" key="5">
    <source>
        <dbReference type="ARBA" id="ARBA00022692"/>
    </source>
</evidence>
<keyword evidence="3 8" id="KW-0813">Transport</keyword>
<accession>A0ABW9XVA2</accession>
<evidence type="ECO:0000259" key="9">
    <source>
        <dbReference type="PROSITE" id="PS50850"/>
    </source>
</evidence>
<dbReference type="NCBIfam" id="TIGR00710">
    <property type="entry name" value="efflux_Bcr_CflA"/>
    <property type="match status" value="1"/>
</dbReference>
<evidence type="ECO:0000256" key="2">
    <source>
        <dbReference type="ARBA" id="ARBA00006236"/>
    </source>
</evidence>
<feature type="transmembrane region" description="Helical" evidence="8">
    <location>
        <begin position="302"/>
        <end position="324"/>
    </location>
</feature>